<dbReference type="CDD" id="cd09120">
    <property type="entry name" value="PLDc_DNaseII_1"/>
    <property type="match status" value="1"/>
</dbReference>
<keyword evidence="3" id="KW-1133">Transmembrane helix</keyword>
<keyword evidence="3" id="KW-0472">Membrane</keyword>
<dbReference type="CDD" id="cd09121">
    <property type="entry name" value="PLDc_DNaseII_2"/>
    <property type="match status" value="1"/>
</dbReference>
<dbReference type="GO" id="GO:0004531">
    <property type="term" value="F:deoxyribonuclease II activity"/>
    <property type="evidence" value="ECO:0007669"/>
    <property type="project" value="InterPro"/>
</dbReference>
<keyword evidence="2" id="KW-0378">Hydrolase</keyword>
<dbReference type="KEGG" id="bvk:117233141"/>
<sequence>MPCYFRTTFHLGRVHEIPFTMKQKIENMKFIFYVTTLVIASNVIYGARYNKLQCKDEEDVPVDWYVLYKLPKVQTSSNPLIREGIAYLYITNATIETGWQVSSRPIGSNNSIPGITLAPLYNQGNENENIWSLYNDSPPNSSYVWSFGHTKGVVMANSDQGFWLIHSVPNFPPVPKSGMQTRRLKRENITVDGKYSYPVSGTYYGQSFLCISLGSDQFDIIGEQLMYNEIAVYAKNIPDILGKQYPVLKNAINQKHIKTPPYNHKAVIKSLSMIEFISFAKDGRWGKDLYGDFVAPQLQSDLYVQSWLNGRGKLPSICTRRKIYNVKSFEFDVANVNFASSQDHSKWAITNTKKSANRWVCIGDINRADTQYSRGGGIVCFKEARLWTDYRNIINDVEPCNHT</sequence>
<gene>
    <name evidence="5" type="primary">LOC117233141</name>
</gene>
<organism evidence="4 5">
    <name type="scientific">Bombus vosnesenskii</name>
    <dbReference type="NCBI Taxonomy" id="207650"/>
    <lineage>
        <taxon>Eukaryota</taxon>
        <taxon>Metazoa</taxon>
        <taxon>Ecdysozoa</taxon>
        <taxon>Arthropoda</taxon>
        <taxon>Hexapoda</taxon>
        <taxon>Insecta</taxon>
        <taxon>Pterygota</taxon>
        <taxon>Neoptera</taxon>
        <taxon>Endopterygota</taxon>
        <taxon>Hymenoptera</taxon>
        <taxon>Apocrita</taxon>
        <taxon>Aculeata</taxon>
        <taxon>Apoidea</taxon>
        <taxon>Anthophila</taxon>
        <taxon>Apidae</taxon>
        <taxon>Bombus</taxon>
        <taxon>Pyrobombus</taxon>
    </lineage>
</organism>
<reference evidence="5" key="1">
    <citation type="submission" date="2025-08" db="UniProtKB">
        <authorList>
            <consortium name="RefSeq"/>
        </authorList>
    </citation>
    <scope>IDENTIFICATION</scope>
    <source>
        <tissue evidence="5">Muscle</tissue>
    </source>
</reference>
<dbReference type="InterPro" id="IPR004947">
    <property type="entry name" value="DNase_II"/>
</dbReference>
<evidence type="ECO:0000313" key="5">
    <source>
        <dbReference type="RefSeq" id="XP_033349089.1"/>
    </source>
</evidence>
<keyword evidence="3" id="KW-0812">Transmembrane</keyword>
<dbReference type="RefSeq" id="XP_033349089.1">
    <property type="nucleotide sequence ID" value="XM_033493198.1"/>
</dbReference>
<dbReference type="GO" id="GO:0006309">
    <property type="term" value="P:apoptotic DNA fragmentation"/>
    <property type="evidence" value="ECO:0007669"/>
    <property type="project" value="TreeGrafter"/>
</dbReference>
<proteinExistence type="inferred from homology"/>
<dbReference type="PANTHER" id="PTHR10858:SF23">
    <property type="entry name" value="DEOXYRIBONUCLEASE II"/>
    <property type="match status" value="1"/>
</dbReference>
<evidence type="ECO:0000256" key="1">
    <source>
        <dbReference type="ARBA" id="ARBA00007527"/>
    </source>
</evidence>
<accession>A0A6J3KAL1</accession>
<dbReference type="Proteomes" id="UP000504631">
    <property type="component" value="Unplaced"/>
</dbReference>
<comment type="similarity">
    <text evidence="1">Belongs to the DNase II family.</text>
</comment>
<name>A0A6J3KAL1_9HYME</name>
<dbReference type="CTD" id="48228"/>
<dbReference type="AlphaFoldDB" id="A0A6J3KAL1"/>
<evidence type="ECO:0000256" key="3">
    <source>
        <dbReference type="SAM" id="Phobius"/>
    </source>
</evidence>
<dbReference type="PANTHER" id="PTHR10858">
    <property type="entry name" value="DEOXYRIBONUCLEASE II"/>
    <property type="match status" value="1"/>
</dbReference>
<dbReference type="Pfam" id="PF03265">
    <property type="entry name" value="DNase_II"/>
    <property type="match status" value="1"/>
</dbReference>
<protein>
    <submittedName>
        <fullName evidence="5">Plancitoxin-1 isoform X1</fullName>
    </submittedName>
</protein>
<evidence type="ECO:0000313" key="4">
    <source>
        <dbReference type="Proteomes" id="UP000504631"/>
    </source>
</evidence>
<keyword evidence="4" id="KW-1185">Reference proteome</keyword>
<dbReference type="GeneID" id="117233141"/>
<feature type="transmembrane region" description="Helical" evidence="3">
    <location>
        <begin position="30"/>
        <end position="47"/>
    </location>
</feature>
<evidence type="ECO:0000256" key="2">
    <source>
        <dbReference type="ARBA" id="ARBA00022801"/>
    </source>
</evidence>